<accession>A0AAE3A785</accession>
<dbReference type="Proteomes" id="UP001198220">
    <property type="component" value="Unassembled WGS sequence"/>
</dbReference>
<name>A0AAE3A785_9FIRM</name>
<organism evidence="2 3">
    <name type="scientific">Hominiventricola filiformis</name>
    <dbReference type="NCBI Taxonomy" id="2885352"/>
    <lineage>
        <taxon>Bacteria</taxon>
        <taxon>Bacillati</taxon>
        <taxon>Bacillota</taxon>
        <taxon>Clostridia</taxon>
        <taxon>Lachnospirales</taxon>
        <taxon>Lachnospiraceae</taxon>
        <taxon>Hominiventricola</taxon>
    </lineage>
</organism>
<dbReference type="InterPro" id="IPR010897">
    <property type="entry name" value="Spore_II_P"/>
</dbReference>
<dbReference type="RefSeq" id="WP_308458431.1">
    <property type="nucleotide sequence ID" value="NZ_JAJEPS010000001.1"/>
</dbReference>
<dbReference type="NCBIfam" id="TIGR02867">
    <property type="entry name" value="spore_II_P"/>
    <property type="match status" value="1"/>
</dbReference>
<evidence type="ECO:0000313" key="3">
    <source>
        <dbReference type="Proteomes" id="UP001198220"/>
    </source>
</evidence>
<dbReference type="EMBL" id="JAJEPS010000001">
    <property type="protein sequence ID" value="MCC2124901.1"/>
    <property type="molecule type" value="Genomic_DNA"/>
</dbReference>
<comment type="caution">
    <text evidence="2">The sequence shown here is derived from an EMBL/GenBank/DDBJ whole genome shotgun (WGS) entry which is preliminary data.</text>
</comment>
<dbReference type="Pfam" id="PF07454">
    <property type="entry name" value="SpoIIP"/>
    <property type="match status" value="1"/>
</dbReference>
<reference evidence="2 3" key="1">
    <citation type="submission" date="2021-10" db="EMBL/GenBank/DDBJ databases">
        <title>Anaerobic single-cell dispensing facilitates the cultivation of human gut bacteria.</title>
        <authorList>
            <person name="Afrizal A."/>
        </authorList>
    </citation>
    <scope>NUCLEOTIDE SEQUENCE [LARGE SCALE GENOMIC DNA]</scope>
    <source>
        <strain evidence="2 3">CLA-AA-H276</strain>
    </source>
</reference>
<keyword evidence="3" id="KW-1185">Reference proteome</keyword>
<evidence type="ECO:0000256" key="1">
    <source>
        <dbReference type="SAM" id="MobiDB-lite"/>
    </source>
</evidence>
<evidence type="ECO:0000313" key="2">
    <source>
        <dbReference type="EMBL" id="MCC2124901.1"/>
    </source>
</evidence>
<gene>
    <name evidence="2" type="ORF">LKD36_01760</name>
</gene>
<protein>
    <submittedName>
        <fullName evidence="2">Stage II sporulation protein P</fullName>
    </submittedName>
</protein>
<proteinExistence type="predicted"/>
<feature type="region of interest" description="Disordered" evidence="1">
    <location>
        <begin position="131"/>
        <end position="168"/>
    </location>
</feature>
<dbReference type="AlphaFoldDB" id="A0AAE3A785"/>
<sequence length="428" mass="47974">MRINRIAMVLLFLMGIYILAASGTVLCANLVELAPDQVLETMKDCLVKEAAANIYPSMFIPEEKEQEGTFSKWYAEMVLRMHPLMRLQAGIWENGGSENLATYEMLIQGGVHDENELDESGQEYDLASLAEQENAAASRQSAEETEQTVQEPTIQEPKEDRLVSEDQSASHMGTIYNLEELSDYEYLLSHFYTVEPTTAVTAQELDAEKLLAEDMTIDRTVDGPQILIYHTHSQEGFADSVPGDPSTTIVGAGEYLAELLRNRGYKVMHVTSVYDLIDGELDRSEAYSRAEEEISQILAEHPSIQSVIDLHRDGVAEGTRLVTELNGKTMARFMFFNGLSRTRKNGPIEYLHNPYIEDNLALTLQLKLTCDQYYPGLARNIYLKSLRYNLHLSPKALLIETGAQTNTLQEILNTMEPLADVLDTVFGG</sequence>